<dbReference type="EMBL" id="JAFKCW010000003">
    <property type="protein sequence ID" value="MBN7802177.1"/>
    <property type="molecule type" value="Genomic_DNA"/>
</dbReference>
<feature type="domain" description="DUF985" evidence="1">
    <location>
        <begin position="8"/>
        <end position="140"/>
    </location>
</feature>
<dbReference type="CDD" id="cd06121">
    <property type="entry name" value="cupin_YML079wp"/>
    <property type="match status" value="1"/>
</dbReference>
<gene>
    <name evidence="2" type="ORF">J0A67_14985</name>
</gene>
<keyword evidence="3" id="KW-1185">Reference proteome</keyword>
<dbReference type="InterPro" id="IPR039935">
    <property type="entry name" value="YML079W-like"/>
</dbReference>
<dbReference type="Pfam" id="PF06172">
    <property type="entry name" value="Cupin_5"/>
    <property type="match status" value="1"/>
</dbReference>
<dbReference type="Proteomes" id="UP000664698">
    <property type="component" value="Unassembled WGS sequence"/>
</dbReference>
<comment type="caution">
    <text evidence="2">The sequence shown here is derived from an EMBL/GenBank/DDBJ whole genome shotgun (WGS) entry which is preliminary data.</text>
</comment>
<evidence type="ECO:0000259" key="1">
    <source>
        <dbReference type="Pfam" id="PF06172"/>
    </source>
</evidence>
<dbReference type="Gene3D" id="2.60.120.10">
    <property type="entry name" value="Jelly Rolls"/>
    <property type="match status" value="1"/>
</dbReference>
<organism evidence="2 3">
    <name type="scientific">Algoriphagus aestuariicola</name>
    <dbReference type="NCBI Taxonomy" id="1852016"/>
    <lineage>
        <taxon>Bacteria</taxon>
        <taxon>Pseudomonadati</taxon>
        <taxon>Bacteroidota</taxon>
        <taxon>Cytophagia</taxon>
        <taxon>Cytophagales</taxon>
        <taxon>Cyclobacteriaceae</taxon>
        <taxon>Algoriphagus</taxon>
    </lineage>
</organism>
<name>A0ABS3BSX7_9BACT</name>
<evidence type="ECO:0000313" key="2">
    <source>
        <dbReference type="EMBL" id="MBN7802177.1"/>
    </source>
</evidence>
<dbReference type="SUPFAM" id="SSF51182">
    <property type="entry name" value="RmlC-like cupins"/>
    <property type="match status" value="1"/>
</dbReference>
<dbReference type="InterPro" id="IPR011051">
    <property type="entry name" value="RmlC_Cupin_sf"/>
</dbReference>
<dbReference type="RefSeq" id="WP_206570177.1">
    <property type="nucleotide sequence ID" value="NZ_JAFKCW010000003.1"/>
</dbReference>
<dbReference type="PANTHER" id="PTHR33387:SF3">
    <property type="entry name" value="DUF985 DOMAIN-CONTAINING PROTEIN"/>
    <property type="match status" value="1"/>
</dbReference>
<proteinExistence type="predicted"/>
<dbReference type="PANTHER" id="PTHR33387">
    <property type="entry name" value="RMLC-LIKE JELLY ROLL FOLD PROTEIN"/>
    <property type="match status" value="1"/>
</dbReference>
<dbReference type="InterPro" id="IPR009327">
    <property type="entry name" value="Cupin_DUF985"/>
</dbReference>
<sequence length="160" mass="18079">MNSDRVDELIEKLGLKAHPEGGFYSEVYRSREKAATDAGERSLCTSIFFLLRSADVSHFHRIQSDELWFWHEGSPLSVHLLGEKGHQILKLGPADQQGTLPQHLVKAHSIFGSTVDHPESFSLVSCVVAPGFDFRDFELFEREELLAKFPSSVEIIRKLT</sequence>
<dbReference type="InterPro" id="IPR014710">
    <property type="entry name" value="RmlC-like_jellyroll"/>
</dbReference>
<reference evidence="2 3" key="1">
    <citation type="submission" date="2021-03" db="EMBL/GenBank/DDBJ databases">
        <title>novel species isolated from a fishpond in China.</title>
        <authorList>
            <person name="Lu H."/>
            <person name="Cai Z."/>
        </authorList>
    </citation>
    <scope>NUCLEOTIDE SEQUENCE [LARGE SCALE GENOMIC DNA]</scope>
    <source>
        <strain evidence="2 3">JCM 31546</strain>
    </source>
</reference>
<protein>
    <submittedName>
        <fullName evidence="2">Cupin domain-containing protein</fullName>
    </submittedName>
</protein>
<accession>A0ABS3BSX7</accession>
<evidence type="ECO:0000313" key="3">
    <source>
        <dbReference type="Proteomes" id="UP000664698"/>
    </source>
</evidence>